<evidence type="ECO:0000256" key="11">
    <source>
        <dbReference type="ARBA" id="ARBA00023136"/>
    </source>
</evidence>
<keyword evidence="2 15" id="KW-0813">Transport</keyword>
<keyword evidence="11 15" id="KW-0472">Membrane</keyword>
<feature type="binding site" evidence="13">
    <location>
        <begin position="36"/>
        <end position="40"/>
    </location>
    <ligand>
        <name>GTP</name>
        <dbReference type="ChEBI" id="CHEBI:37565"/>
        <label>1</label>
    </ligand>
</feature>
<gene>
    <name evidence="17" type="ORF">QS62_10330</name>
</gene>
<keyword evidence="3" id="KW-1003">Cell membrane</keyword>
<evidence type="ECO:0000256" key="12">
    <source>
        <dbReference type="NCBIfam" id="TIGR00437"/>
    </source>
</evidence>
<dbReference type="InterPro" id="IPR011642">
    <property type="entry name" value="Gate_dom"/>
</dbReference>
<dbReference type="InterPro" id="IPR050860">
    <property type="entry name" value="FeoB_GTPase"/>
</dbReference>
<evidence type="ECO:0000256" key="3">
    <source>
        <dbReference type="ARBA" id="ARBA00022475"/>
    </source>
</evidence>
<dbReference type="InterPro" id="IPR011640">
    <property type="entry name" value="Fe2_transport_prot_B_C"/>
</dbReference>
<evidence type="ECO:0000256" key="8">
    <source>
        <dbReference type="ARBA" id="ARBA00023004"/>
    </source>
</evidence>
<dbReference type="GO" id="GO:0015093">
    <property type="term" value="F:ferrous iron transmembrane transporter activity"/>
    <property type="evidence" value="ECO:0007669"/>
    <property type="project" value="UniProtKB-UniRule"/>
</dbReference>
<feature type="binding site" evidence="14">
    <location>
        <position position="22"/>
    </location>
    <ligand>
        <name>Mg(2+)</name>
        <dbReference type="ChEBI" id="CHEBI:18420"/>
        <label>1</label>
    </ligand>
</feature>
<protein>
    <recommendedName>
        <fullName evidence="12 15">Ferrous iron transport protein B</fullName>
    </recommendedName>
</protein>
<dbReference type="AlphaFoldDB" id="A0A1A7NRM9"/>
<feature type="binding site" evidence="14">
    <location>
        <position position="25"/>
    </location>
    <ligand>
        <name>Mg(2+)</name>
        <dbReference type="ChEBI" id="CHEBI:18420"/>
        <label>2</label>
    </ligand>
</feature>
<dbReference type="SUPFAM" id="SSF52540">
    <property type="entry name" value="P-loop containing nucleoside triphosphate hydrolases"/>
    <property type="match status" value="1"/>
</dbReference>
<dbReference type="PANTHER" id="PTHR43185">
    <property type="entry name" value="FERROUS IRON TRANSPORT PROTEIN B"/>
    <property type="match status" value="1"/>
</dbReference>
<evidence type="ECO:0000313" key="18">
    <source>
        <dbReference type="Proteomes" id="UP000092649"/>
    </source>
</evidence>
<feature type="transmembrane region" description="Helical" evidence="15">
    <location>
        <begin position="561"/>
        <end position="585"/>
    </location>
</feature>
<dbReference type="GO" id="GO:0005525">
    <property type="term" value="F:GTP binding"/>
    <property type="evidence" value="ECO:0007669"/>
    <property type="project" value="UniProtKB-KW"/>
</dbReference>
<evidence type="ECO:0000256" key="10">
    <source>
        <dbReference type="ARBA" id="ARBA00023134"/>
    </source>
</evidence>
<name>A0A1A7NRM9_9PAST</name>
<dbReference type="InterPro" id="IPR006073">
    <property type="entry name" value="GTP-bd"/>
</dbReference>
<dbReference type="PROSITE" id="PS51711">
    <property type="entry name" value="G_FEOB"/>
    <property type="match status" value="1"/>
</dbReference>
<comment type="caution">
    <text evidence="15">Lacks conserved residue(s) required for the propagation of feature annotation.</text>
</comment>
<dbReference type="InterPro" id="IPR030389">
    <property type="entry name" value="G_FEOB_dom"/>
</dbReference>
<evidence type="ECO:0000313" key="17">
    <source>
        <dbReference type="EMBL" id="OBW91664.1"/>
    </source>
</evidence>
<evidence type="ECO:0000256" key="6">
    <source>
        <dbReference type="ARBA" id="ARBA00022741"/>
    </source>
</evidence>
<dbReference type="GO" id="GO:0046872">
    <property type="term" value="F:metal ion binding"/>
    <property type="evidence" value="ECO:0007669"/>
    <property type="project" value="UniProtKB-KW"/>
</dbReference>
<sequence>MTTHLNFALIGPPNCGKTVLFNALTGSNARIANYPGVTVDRREGTLLGHQHVTILDLPGTYSLHTTSPDEEVSRNVLLGHFGDIPDAIIAVADATNLRMTLRMALELKSLGLPMIISLNLYDVAVARGLKINTVKMSELLGVPVIDTVAVSKQGAAKVKTAVETLITQVTPTKKTTTELEQITDNLDSEQLFQQVDQILTSCVQNSNDLPRWHQTLDHIFLHPVWGLLTLIIVMLLMFQAVYTWAAPFMDLIEAGFGWFAEWVASTLPEGIVRDLLVDGVIAGISSVLVFLPQITILFALLLILEDSGYLPRGAYLLDSFLAKSGLSGRSFIPLLSGFACAVPAIMSARTITDPRERLVTIAIAPLLTCSARLPVYALIIAAVIPDRQVWGIFNLQGLTLFALYAIGVISAGFIAFILKLFAKHKGKVQQFPLLMELPTYRMPNFRHILITLWERVSAFLKRAGTIIFALSIILWVLVSFPTAPEQAAAPAIDYSFAGMLGHYLEPIFRPIGFTWEMCIAMVPGIAAREVVVAALGTVYAVGSVSEEAAQQFLIPLIHNNWGLPTALSFLAWYVYAPMCMATLAVIKRETKSTKQTLLITLYLSVLAYLFAYIVYHLALGTGL</sequence>
<accession>A0A1A7NRM9</accession>
<dbReference type="PATRIC" id="fig|505341.3.peg.2068"/>
<organism evidence="17 18">
    <name type="scientific">Gallibacterium salpingitidis</name>
    <dbReference type="NCBI Taxonomy" id="505341"/>
    <lineage>
        <taxon>Bacteria</taxon>
        <taxon>Pseudomonadati</taxon>
        <taxon>Pseudomonadota</taxon>
        <taxon>Gammaproteobacteria</taxon>
        <taxon>Pasteurellales</taxon>
        <taxon>Pasteurellaceae</taxon>
        <taxon>Gallibacterium</taxon>
    </lineage>
</organism>
<keyword evidence="7 15" id="KW-1133">Transmembrane helix</keyword>
<feature type="domain" description="FeoB-type G" evidence="16">
    <location>
        <begin position="4"/>
        <end position="168"/>
    </location>
</feature>
<comment type="similarity">
    <text evidence="15">Belongs to the TRAFAC class TrmE-Era-EngA-EngB-Septin-like GTPase superfamily. FeoB GTPase (TC 9.A.8) family.</text>
</comment>
<keyword evidence="14" id="KW-0479">Metal-binding</keyword>
<dbReference type="CDD" id="cd01879">
    <property type="entry name" value="FeoB"/>
    <property type="match status" value="1"/>
</dbReference>
<proteinExistence type="inferred from homology"/>
<dbReference type="InterPro" id="IPR027417">
    <property type="entry name" value="P-loop_NTPase"/>
</dbReference>
<keyword evidence="6 13" id="KW-0547">Nucleotide-binding</keyword>
<evidence type="ECO:0000256" key="13">
    <source>
        <dbReference type="PIRSR" id="PIRSR603373-1"/>
    </source>
</evidence>
<keyword evidence="4 15" id="KW-0410">Iron transport</keyword>
<comment type="function">
    <text evidence="15">Probable transporter of a GTP-driven Fe(2+) uptake system.</text>
</comment>
<keyword evidence="8 15" id="KW-0408">Iron</keyword>
<dbReference type="GO" id="GO:0005886">
    <property type="term" value="C:plasma membrane"/>
    <property type="evidence" value="ECO:0007669"/>
    <property type="project" value="UniProtKB-SubCell"/>
</dbReference>
<feature type="transmembrane region" description="Helical" evidence="15">
    <location>
        <begin position="401"/>
        <end position="422"/>
    </location>
</feature>
<evidence type="ECO:0000256" key="4">
    <source>
        <dbReference type="ARBA" id="ARBA00022496"/>
    </source>
</evidence>
<keyword evidence="5 15" id="KW-0812">Transmembrane</keyword>
<dbReference type="PRINTS" id="PR00326">
    <property type="entry name" value="GTP1OBG"/>
</dbReference>
<dbReference type="InterPro" id="IPR003373">
    <property type="entry name" value="Fe2_transport_prot-B"/>
</dbReference>
<evidence type="ECO:0000256" key="2">
    <source>
        <dbReference type="ARBA" id="ARBA00022448"/>
    </source>
</evidence>
<dbReference type="OrthoDB" id="9809127at2"/>
<evidence type="ECO:0000256" key="5">
    <source>
        <dbReference type="ARBA" id="ARBA00022692"/>
    </source>
</evidence>
<keyword evidence="10 13" id="KW-0342">GTP-binding</keyword>
<feature type="transmembrane region" description="Helical" evidence="15">
    <location>
        <begin position="358"/>
        <end position="381"/>
    </location>
</feature>
<dbReference type="Gene3D" id="3.40.50.300">
    <property type="entry name" value="P-loop containing nucleotide triphosphate hydrolases"/>
    <property type="match status" value="1"/>
</dbReference>
<dbReference type="Pfam" id="PF07664">
    <property type="entry name" value="FeoB_C"/>
    <property type="match status" value="1"/>
</dbReference>
<feature type="binding site" evidence="13">
    <location>
        <begin position="56"/>
        <end position="59"/>
    </location>
    <ligand>
        <name>GTP</name>
        <dbReference type="ChEBI" id="CHEBI:37565"/>
        <label>3</label>
    </ligand>
</feature>
<evidence type="ECO:0000259" key="16">
    <source>
        <dbReference type="PROSITE" id="PS51711"/>
    </source>
</evidence>
<evidence type="ECO:0000256" key="7">
    <source>
        <dbReference type="ARBA" id="ARBA00022989"/>
    </source>
</evidence>
<feature type="transmembrane region" description="Helical" evidence="15">
    <location>
        <begin position="275"/>
        <end position="304"/>
    </location>
</feature>
<evidence type="ECO:0000256" key="9">
    <source>
        <dbReference type="ARBA" id="ARBA00023065"/>
    </source>
</evidence>
<dbReference type="EMBL" id="JTJL01000060">
    <property type="protein sequence ID" value="OBW91664.1"/>
    <property type="molecule type" value="Genomic_DNA"/>
</dbReference>
<evidence type="ECO:0000256" key="1">
    <source>
        <dbReference type="ARBA" id="ARBA00004651"/>
    </source>
</evidence>
<comment type="caution">
    <text evidence="17">The sequence shown here is derived from an EMBL/GenBank/DDBJ whole genome shotgun (WGS) entry which is preliminary data.</text>
</comment>
<dbReference type="Pfam" id="PF02421">
    <property type="entry name" value="FeoB_N"/>
    <property type="match status" value="1"/>
</dbReference>
<comment type="subcellular location">
    <subcellularLocation>
        <location evidence="15">Cell inner membrane</location>
        <topology evidence="15">Multi-pass membrane protein</topology>
    </subcellularLocation>
    <subcellularLocation>
        <location evidence="1">Cell membrane</location>
        <topology evidence="1">Multi-pass membrane protein</topology>
    </subcellularLocation>
</comment>
<reference evidence="17 18" key="1">
    <citation type="submission" date="2014-11" db="EMBL/GenBank/DDBJ databases">
        <title>Pan-genome of Gallibacterium spp.</title>
        <authorList>
            <person name="Kudirkiene E."/>
            <person name="Bojesen A.M."/>
        </authorList>
    </citation>
    <scope>NUCLEOTIDE SEQUENCE [LARGE SCALE GENOMIC DNA]</scope>
    <source>
        <strain evidence="17 18">F150</strain>
    </source>
</reference>
<evidence type="ECO:0000256" key="14">
    <source>
        <dbReference type="PIRSR" id="PIRSR603373-2"/>
    </source>
</evidence>
<keyword evidence="14" id="KW-0460">Magnesium</keyword>
<dbReference type="Pfam" id="PF07670">
    <property type="entry name" value="Gate"/>
    <property type="match status" value="2"/>
</dbReference>
<dbReference type="NCBIfam" id="TIGR00437">
    <property type="entry name" value="feoB"/>
    <property type="match status" value="1"/>
</dbReference>
<keyword evidence="18" id="KW-1185">Reference proteome</keyword>
<evidence type="ECO:0000256" key="15">
    <source>
        <dbReference type="RuleBase" id="RU362098"/>
    </source>
</evidence>
<feature type="transmembrane region" description="Helical" evidence="15">
    <location>
        <begin position="597"/>
        <end position="618"/>
    </location>
</feature>
<feature type="binding site" evidence="13">
    <location>
        <begin position="119"/>
        <end position="122"/>
    </location>
    <ligand>
        <name>GTP</name>
        <dbReference type="ChEBI" id="CHEBI:37565"/>
        <label>1</label>
    </ligand>
</feature>
<feature type="binding site" evidence="14">
    <location>
        <position position="23"/>
    </location>
    <ligand>
        <name>Mg(2+)</name>
        <dbReference type="ChEBI" id="CHEBI:18420"/>
        <label>2</label>
    </ligand>
</feature>
<dbReference type="RefSeq" id="WP_066109824.1">
    <property type="nucleotide sequence ID" value="NZ_JTJL01000060.1"/>
</dbReference>
<dbReference type="PANTHER" id="PTHR43185:SF1">
    <property type="entry name" value="FE(2+) TRANSPORTER FEOB"/>
    <property type="match status" value="1"/>
</dbReference>
<feature type="binding site" evidence="13">
    <location>
        <begin position="11"/>
        <end position="18"/>
    </location>
    <ligand>
        <name>GTP</name>
        <dbReference type="ChEBI" id="CHEBI:37565"/>
        <label>1</label>
    </ligand>
</feature>
<feature type="transmembrane region" description="Helical" evidence="15">
    <location>
        <begin position="219"/>
        <end position="238"/>
    </location>
</feature>
<feature type="transmembrane region" description="Helical" evidence="15">
    <location>
        <begin position="463"/>
        <end position="481"/>
    </location>
</feature>
<keyword evidence="9" id="KW-0406">Ion transport</keyword>
<feature type="binding site" evidence="14">
    <location>
        <position position="26"/>
    </location>
    <ligand>
        <name>Mg(2+)</name>
        <dbReference type="ChEBI" id="CHEBI:18420"/>
        <label>2</label>
    </ligand>
</feature>
<dbReference type="Proteomes" id="UP000092649">
    <property type="component" value="Unassembled WGS sequence"/>
</dbReference>